<keyword evidence="1" id="KW-0378">Hydrolase</keyword>
<organism evidence="2 3">
    <name type="scientific">Maccoyibacter intestinihominis</name>
    <dbReference type="NCBI Taxonomy" id="3133499"/>
    <lineage>
        <taxon>Bacteria</taxon>
        <taxon>Bacillati</taxon>
        <taxon>Bacillota</taxon>
        <taxon>Clostridia</taxon>
        <taxon>Lachnospirales</taxon>
        <taxon>Lachnospiraceae</taxon>
        <taxon>Maccoyibacter</taxon>
    </lineage>
</organism>
<evidence type="ECO:0000313" key="3">
    <source>
        <dbReference type="Proteomes" id="UP001454489"/>
    </source>
</evidence>
<dbReference type="InterPro" id="IPR051695">
    <property type="entry name" value="Phosphoglycerate_Mutase"/>
</dbReference>
<comment type="caution">
    <text evidence="2">The sequence shown here is derived from an EMBL/GenBank/DDBJ whole genome shotgun (WGS) entry which is preliminary data.</text>
</comment>
<sequence>MWDWSKNQIEIIFLRHGMTIENEQHRYLGNTDTSLSRNGICKLQALQKNGTYPKTDILFCSPMKRCTETAEILYPNHTPIYIPEWREMDFGEFEGKNYIELQKNPNYQAWIDSNGTLPFPGGESREAFIKRCEQGFYRMLIGIKGRLQKMDEKQPASKITAGAVVHGGTIMAILSSFYGGDYFDHQVKNGDGYRCLLSGTRKQPKLQGVENIMGESERVIP</sequence>
<dbReference type="Proteomes" id="UP001454489">
    <property type="component" value="Unassembled WGS sequence"/>
</dbReference>
<keyword evidence="3" id="KW-1185">Reference proteome</keyword>
<reference evidence="2 3" key="1">
    <citation type="submission" date="2024-03" db="EMBL/GenBank/DDBJ databases">
        <title>Human intestinal bacterial collection.</title>
        <authorList>
            <person name="Pauvert C."/>
            <person name="Hitch T.C.A."/>
            <person name="Clavel T."/>
        </authorList>
    </citation>
    <scope>NUCLEOTIDE SEQUENCE [LARGE SCALE GENOMIC DNA]</scope>
    <source>
        <strain evidence="2 3">CLA-AA-H185</strain>
    </source>
</reference>
<dbReference type="SMART" id="SM00855">
    <property type="entry name" value="PGAM"/>
    <property type="match status" value="1"/>
</dbReference>
<dbReference type="Pfam" id="PF00300">
    <property type="entry name" value="His_Phos_1"/>
    <property type="match status" value="1"/>
</dbReference>
<dbReference type="RefSeq" id="WP_353530376.1">
    <property type="nucleotide sequence ID" value="NZ_JBBMEX010000004.1"/>
</dbReference>
<dbReference type="PANTHER" id="PTHR46517:SF1">
    <property type="entry name" value="FRUCTOSE-2,6-BISPHOSPHATASE TIGAR"/>
    <property type="match status" value="1"/>
</dbReference>
<name>A0ABV1HC21_9FIRM</name>
<gene>
    <name evidence="2" type="ORF">WMO43_05145</name>
</gene>
<accession>A0ABV1HC21</accession>
<dbReference type="Gene3D" id="3.40.50.1240">
    <property type="entry name" value="Phosphoglycerate mutase-like"/>
    <property type="match status" value="1"/>
</dbReference>
<dbReference type="CDD" id="cd07067">
    <property type="entry name" value="HP_PGM_like"/>
    <property type="match status" value="1"/>
</dbReference>
<evidence type="ECO:0000313" key="2">
    <source>
        <dbReference type="EMBL" id="MEQ2557264.1"/>
    </source>
</evidence>
<proteinExistence type="predicted"/>
<dbReference type="SUPFAM" id="SSF53254">
    <property type="entry name" value="Phosphoglycerate mutase-like"/>
    <property type="match status" value="1"/>
</dbReference>
<dbReference type="InterPro" id="IPR029033">
    <property type="entry name" value="His_PPase_superfam"/>
</dbReference>
<dbReference type="InterPro" id="IPR013078">
    <property type="entry name" value="His_Pase_superF_clade-1"/>
</dbReference>
<protein>
    <submittedName>
        <fullName evidence="2">Histidine phosphatase family protein</fullName>
    </submittedName>
</protein>
<dbReference type="EMBL" id="JBBMEX010000004">
    <property type="protein sequence ID" value="MEQ2557264.1"/>
    <property type="molecule type" value="Genomic_DNA"/>
</dbReference>
<evidence type="ECO:0000256" key="1">
    <source>
        <dbReference type="ARBA" id="ARBA00022801"/>
    </source>
</evidence>
<dbReference type="PANTHER" id="PTHR46517">
    <property type="entry name" value="FRUCTOSE-2,6-BISPHOSPHATASE TIGAR"/>
    <property type="match status" value="1"/>
</dbReference>